<dbReference type="InterPro" id="IPR036366">
    <property type="entry name" value="PGBDSf"/>
</dbReference>
<evidence type="ECO:0000256" key="1">
    <source>
        <dbReference type="SAM" id="SignalP"/>
    </source>
</evidence>
<feature type="chain" id="PRO_5004172743" evidence="1">
    <location>
        <begin position="31"/>
        <end position="516"/>
    </location>
</feature>
<dbReference type="InterPro" id="IPR036365">
    <property type="entry name" value="PGBD-like_sf"/>
</dbReference>
<accession>Q0G6U9</accession>
<name>Q0G6U9_9HYPH</name>
<dbReference type="STRING" id="217511.GCA_001463845_00220"/>
<proteinExistence type="predicted"/>
<dbReference type="EMBL" id="AATP01000001">
    <property type="protein sequence ID" value="EAU42615.1"/>
    <property type="molecule type" value="Genomic_DNA"/>
</dbReference>
<dbReference type="Gene3D" id="2.40.10.10">
    <property type="entry name" value="Trypsin-like serine proteases"/>
    <property type="match status" value="2"/>
</dbReference>
<dbReference type="Gene3D" id="1.10.101.10">
    <property type="entry name" value="PGBD-like superfamily/PGBD"/>
    <property type="match status" value="1"/>
</dbReference>
<sequence>MKMRRAARTLLTAVSLALVPAFASTAPAHAIGLAEAYNSQTDVDFRQGLQIRLAWTGDYEGEFDGIIGPRSLRAIRDFQARHGMEPSGIISDDMLAQLVSKSDSIQDSLGIAFADDALTGARMLIPFNRVVDSGKTDVGNLWRSEDGRLEVETVRVADTGQTLKGLYDVLTTETDTRSVSDSEFTPNWFRVSGNDGGRSYLMRFEVGDRSEFDLRGFSVSFDPAIEEEVEPFLYVASELFEPFALEPRQPLLASREDRPFSAMMERRRGSEERDGRYALAYADPSQPNMFAMPPADGDMSTSERDADDVAFDMAGSGFAVSKDGWVLTNAHVVNACNAVLVSGHGRVIDRVVDSENDLALVKVEGRFEEPLRIAVDKPRLGEDILALGFPLRSILADSLNVTRGNISSLLGLMNDPRYMQISAPVQPGNSGGPLVDLAGRVVGVVTAKLNAVAVADATGDIPQSINFAIQPNAVSTFLDANDVDYQTADADASFQSVPDAVAGVKDSILPVLCLDE</sequence>
<dbReference type="InterPro" id="IPR001940">
    <property type="entry name" value="Peptidase_S1C"/>
</dbReference>
<evidence type="ECO:0000313" key="3">
    <source>
        <dbReference type="EMBL" id="EAU42615.1"/>
    </source>
</evidence>
<evidence type="ECO:0000259" key="2">
    <source>
        <dbReference type="Pfam" id="PF01471"/>
    </source>
</evidence>
<feature type="domain" description="Peptidoglycan binding-like" evidence="2">
    <location>
        <begin position="49"/>
        <end position="98"/>
    </location>
</feature>
<organism evidence="3 4">
    <name type="scientific">Fulvimarina pelagi HTCC2506</name>
    <dbReference type="NCBI Taxonomy" id="314231"/>
    <lineage>
        <taxon>Bacteria</taxon>
        <taxon>Pseudomonadati</taxon>
        <taxon>Pseudomonadota</taxon>
        <taxon>Alphaproteobacteria</taxon>
        <taxon>Hyphomicrobiales</taxon>
        <taxon>Aurantimonadaceae</taxon>
        <taxon>Fulvimarina</taxon>
    </lineage>
</organism>
<keyword evidence="1" id="KW-0732">Signal</keyword>
<dbReference type="InterPro" id="IPR002477">
    <property type="entry name" value="Peptidoglycan-bd-like"/>
</dbReference>
<keyword evidence="4" id="KW-1185">Reference proteome</keyword>
<dbReference type="InterPro" id="IPR009003">
    <property type="entry name" value="Peptidase_S1_PA"/>
</dbReference>
<dbReference type="SUPFAM" id="SSF50494">
    <property type="entry name" value="Trypsin-like serine proteases"/>
    <property type="match status" value="1"/>
</dbReference>
<dbReference type="GO" id="GO:0004252">
    <property type="term" value="F:serine-type endopeptidase activity"/>
    <property type="evidence" value="ECO:0007669"/>
    <property type="project" value="InterPro"/>
</dbReference>
<dbReference type="InterPro" id="IPR043504">
    <property type="entry name" value="Peptidase_S1_PA_chymotrypsin"/>
</dbReference>
<dbReference type="PRINTS" id="PR00834">
    <property type="entry name" value="PROTEASES2C"/>
</dbReference>
<dbReference type="Proteomes" id="UP000004310">
    <property type="component" value="Unassembled WGS sequence"/>
</dbReference>
<dbReference type="AlphaFoldDB" id="Q0G6U9"/>
<dbReference type="GO" id="GO:0006508">
    <property type="term" value="P:proteolysis"/>
    <property type="evidence" value="ECO:0007669"/>
    <property type="project" value="InterPro"/>
</dbReference>
<feature type="signal peptide" evidence="1">
    <location>
        <begin position="1"/>
        <end position="30"/>
    </location>
</feature>
<dbReference type="eggNOG" id="COG0265">
    <property type="taxonomic scope" value="Bacteria"/>
</dbReference>
<dbReference type="PANTHER" id="PTHR43019">
    <property type="entry name" value="SERINE ENDOPROTEASE DEGS"/>
    <property type="match status" value="1"/>
</dbReference>
<dbReference type="SUPFAM" id="SSF47090">
    <property type="entry name" value="PGBD-like"/>
    <property type="match status" value="1"/>
</dbReference>
<dbReference type="eggNOG" id="COG3409">
    <property type="taxonomic scope" value="Bacteria"/>
</dbReference>
<dbReference type="Pfam" id="PF01471">
    <property type="entry name" value="PG_binding_1"/>
    <property type="match status" value="1"/>
</dbReference>
<dbReference type="PANTHER" id="PTHR43019:SF23">
    <property type="entry name" value="PROTEASE DO-LIKE 5, CHLOROPLASTIC"/>
    <property type="match status" value="1"/>
</dbReference>
<dbReference type="HOGENOM" id="CLU_530814_0_0_5"/>
<comment type="caution">
    <text evidence="3">The sequence shown here is derived from an EMBL/GenBank/DDBJ whole genome shotgun (WGS) entry which is preliminary data.</text>
</comment>
<protein>
    <submittedName>
        <fullName evidence="3">TPR repeat</fullName>
    </submittedName>
</protein>
<gene>
    <name evidence="3" type="ORF">FP2506_07236</name>
</gene>
<evidence type="ECO:0000313" key="4">
    <source>
        <dbReference type="Proteomes" id="UP000004310"/>
    </source>
</evidence>
<reference evidence="3 4" key="1">
    <citation type="journal article" date="2010" name="J. Bacteriol.">
        <title>Genome sequence of Fulvimarina pelagi HTCC2506T, a Mn(II)-oxidizing alphaproteobacterium possessing an aerobic anoxygenic photosynthetic gene cluster and Xanthorhodopsin.</title>
        <authorList>
            <person name="Kang I."/>
            <person name="Oh H.M."/>
            <person name="Lim S.I."/>
            <person name="Ferriera S."/>
            <person name="Giovannoni S.J."/>
            <person name="Cho J.C."/>
        </authorList>
    </citation>
    <scope>NUCLEOTIDE SEQUENCE [LARGE SCALE GENOMIC DNA]</scope>
    <source>
        <strain evidence="3 4">HTCC2506</strain>
    </source>
</reference>
<dbReference type="Pfam" id="PF13365">
    <property type="entry name" value="Trypsin_2"/>
    <property type="match status" value="1"/>
</dbReference>